<feature type="transmembrane region" description="Helical" evidence="7">
    <location>
        <begin position="206"/>
        <end position="225"/>
    </location>
</feature>
<evidence type="ECO:0000256" key="1">
    <source>
        <dbReference type="ARBA" id="ARBA00004651"/>
    </source>
</evidence>
<keyword evidence="2" id="KW-1003">Cell membrane</keyword>
<feature type="transmembrane region" description="Helical" evidence="7">
    <location>
        <begin position="163"/>
        <end position="186"/>
    </location>
</feature>
<accession>A0A2S0WUX9</accession>
<comment type="subcellular location">
    <subcellularLocation>
        <location evidence="1">Cell membrane</location>
        <topology evidence="1">Multi-pass membrane protein</topology>
    </subcellularLocation>
</comment>
<reference evidence="8 9" key="1">
    <citation type="submission" date="2018-04" db="EMBL/GenBank/DDBJ databases">
        <authorList>
            <person name="Li J."/>
        </authorList>
    </citation>
    <scope>NUCLEOTIDE SEQUENCE [LARGE SCALE GENOMIC DNA]</scope>
    <source>
        <strain evidence="9">30A</strain>
    </source>
</reference>
<evidence type="ECO:0000256" key="3">
    <source>
        <dbReference type="ARBA" id="ARBA00022692"/>
    </source>
</evidence>
<keyword evidence="9" id="KW-1185">Reference proteome</keyword>
<dbReference type="KEGG" id="agm:DCE93_05090"/>
<dbReference type="PANTHER" id="PTHR30213:SF0">
    <property type="entry name" value="UPF0761 MEMBRANE PROTEIN YIHY"/>
    <property type="match status" value="1"/>
</dbReference>
<dbReference type="EMBL" id="CP028913">
    <property type="protein sequence ID" value="AWB95111.1"/>
    <property type="molecule type" value="Genomic_DNA"/>
</dbReference>
<dbReference type="InterPro" id="IPR017039">
    <property type="entry name" value="Virul_fac_BrkB"/>
</dbReference>
<feature type="region of interest" description="Disordered" evidence="6">
    <location>
        <begin position="317"/>
        <end position="375"/>
    </location>
</feature>
<feature type="compositionally biased region" description="Basic and acidic residues" evidence="6">
    <location>
        <begin position="321"/>
        <end position="359"/>
    </location>
</feature>
<evidence type="ECO:0000256" key="7">
    <source>
        <dbReference type="SAM" id="Phobius"/>
    </source>
</evidence>
<evidence type="ECO:0000256" key="4">
    <source>
        <dbReference type="ARBA" id="ARBA00022989"/>
    </source>
</evidence>
<feature type="transmembrane region" description="Helical" evidence="7">
    <location>
        <begin position="56"/>
        <end position="78"/>
    </location>
</feature>
<feature type="transmembrane region" description="Helical" evidence="7">
    <location>
        <begin position="273"/>
        <end position="294"/>
    </location>
</feature>
<keyword evidence="4 7" id="KW-1133">Transmembrane helix</keyword>
<dbReference type="Proteomes" id="UP000244729">
    <property type="component" value="Chromosome"/>
</dbReference>
<dbReference type="AlphaFoldDB" id="A0A2S0WUX9"/>
<proteinExistence type="predicted"/>
<evidence type="ECO:0000313" key="8">
    <source>
        <dbReference type="EMBL" id="AWB95111.1"/>
    </source>
</evidence>
<protein>
    <submittedName>
        <fullName evidence="8">Ribonuclease BN</fullName>
    </submittedName>
</protein>
<sequence length="375" mass="40991">MADKGTSRELSDAPAPDDDRKPDSPREVTKRSWMYVLRKSFREFIDDQCPDRAASLTYYGVLALFPSLLALTSLLALVGQGQRAIDALFGIVEQVAPGQALDVIREPLEDFSASPAAGLGFVTGLLLAIWSASGYVGAFSRAMNQVYEIDEGRPFWKLRPMQLIVTVITLLLIVVIAVILVISGPVTNAIGDAIGAGEAVKIVWEIAKWPLLALAVILAIAILYYATPNAKQPKFRWISIGALVAIVALVIVSAGFALYVANFANYDRTYGSFGGVIVFLLWLWLANSALLFGAEFDAELERGRQLQAGIEAEEDIQLPPRDTRKSDKAAKKEHEDIEMGRRIRLEHADDADDADRADVDTATGDGRSAQERSRR</sequence>
<dbReference type="NCBIfam" id="TIGR00765">
    <property type="entry name" value="yihY_not_rbn"/>
    <property type="match status" value="1"/>
</dbReference>
<dbReference type="PANTHER" id="PTHR30213">
    <property type="entry name" value="INNER MEMBRANE PROTEIN YHJD"/>
    <property type="match status" value="1"/>
</dbReference>
<dbReference type="OrthoDB" id="9781030at2"/>
<keyword evidence="3 7" id="KW-0812">Transmembrane</keyword>
<dbReference type="GO" id="GO:0005886">
    <property type="term" value="C:plasma membrane"/>
    <property type="evidence" value="ECO:0007669"/>
    <property type="project" value="UniProtKB-SubCell"/>
</dbReference>
<feature type="transmembrane region" description="Helical" evidence="7">
    <location>
        <begin position="237"/>
        <end position="261"/>
    </location>
</feature>
<evidence type="ECO:0000256" key="6">
    <source>
        <dbReference type="SAM" id="MobiDB-lite"/>
    </source>
</evidence>
<dbReference type="RefSeq" id="WP_108594930.1">
    <property type="nucleotide sequence ID" value="NZ_CP028913.1"/>
</dbReference>
<feature type="transmembrane region" description="Helical" evidence="7">
    <location>
        <begin position="116"/>
        <end position="138"/>
    </location>
</feature>
<evidence type="ECO:0000256" key="2">
    <source>
        <dbReference type="ARBA" id="ARBA00022475"/>
    </source>
</evidence>
<feature type="region of interest" description="Disordered" evidence="6">
    <location>
        <begin position="1"/>
        <end position="26"/>
    </location>
</feature>
<name>A0A2S0WUX9_9MICO</name>
<dbReference type="Pfam" id="PF03631">
    <property type="entry name" value="Virul_fac_BrkB"/>
    <property type="match status" value="1"/>
</dbReference>
<keyword evidence="5 7" id="KW-0472">Membrane</keyword>
<evidence type="ECO:0000313" key="9">
    <source>
        <dbReference type="Proteomes" id="UP000244729"/>
    </source>
</evidence>
<organism evidence="8 9">
    <name type="scientific">Agromyces badenianii</name>
    <dbReference type="NCBI Taxonomy" id="2080742"/>
    <lineage>
        <taxon>Bacteria</taxon>
        <taxon>Bacillati</taxon>
        <taxon>Actinomycetota</taxon>
        <taxon>Actinomycetes</taxon>
        <taxon>Micrococcales</taxon>
        <taxon>Microbacteriaceae</taxon>
        <taxon>Agromyces</taxon>
    </lineage>
</organism>
<gene>
    <name evidence="8" type="ORF">DCE93_05090</name>
</gene>
<evidence type="ECO:0000256" key="5">
    <source>
        <dbReference type="ARBA" id="ARBA00023136"/>
    </source>
</evidence>